<evidence type="ECO:0000313" key="4">
    <source>
        <dbReference type="Proteomes" id="UP001152049"/>
    </source>
</evidence>
<evidence type="ECO:0000313" key="3">
    <source>
        <dbReference type="EMBL" id="KAJ4262971.1"/>
    </source>
</evidence>
<feature type="region of interest" description="Disordered" evidence="1">
    <location>
        <begin position="835"/>
        <end position="859"/>
    </location>
</feature>
<reference evidence="3" key="1">
    <citation type="submission" date="2022-09" db="EMBL/GenBank/DDBJ databases">
        <title>Fusarium specimens isolated from Avocado Roots.</title>
        <authorList>
            <person name="Stajich J."/>
            <person name="Roper C."/>
            <person name="Heimlech-Rivalta G."/>
        </authorList>
    </citation>
    <scope>NUCLEOTIDE SEQUENCE</scope>
    <source>
        <strain evidence="3">CF00136</strain>
    </source>
</reference>
<dbReference type="PANTHER" id="PTHR46082:SF11">
    <property type="entry name" value="AAA+ ATPASE DOMAIN-CONTAINING PROTEIN-RELATED"/>
    <property type="match status" value="1"/>
</dbReference>
<dbReference type="InterPro" id="IPR035994">
    <property type="entry name" value="Nucleoside_phosphorylase_sf"/>
</dbReference>
<organism evidence="3 4">
    <name type="scientific">Fusarium torreyae</name>
    <dbReference type="NCBI Taxonomy" id="1237075"/>
    <lineage>
        <taxon>Eukaryota</taxon>
        <taxon>Fungi</taxon>
        <taxon>Dikarya</taxon>
        <taxon>Ascomycota</taxon>
        <taxon>Pezizomycotina</taxon>
        <taxon>Sordariomycetes</taxon>
        <taxon>Hypocreomycetidae</taxon>
        <taxon>Hypocreales</taxon>
        <taxon>Nectriaceae</taxon>
        <taxon>Fusarium</taxon>
    </lineage>
</organism>
<dbReference type="InterPro" id="IPR053137">
    <property type="entry name" value="NLR-like"/>
</dbReference>
<evidence type="ECO:0000259" key="2">
    <source>
        <dbReference type="Pfam" id="PF00931"/>
    </source>
</evidence>
<dbReference type="AlphaFoldDB" id="A0A9W8VEZ2"/>
<dbReference type="OrthoDB" id="1658288at2759"/>
<gene>
    <name evidence="3" type="ORF">NW762_006584</name>
</gene>
<dbReference type="EMBL" id="JAOQAZ010000011">
    <property type="protein sequence ID" value="KAJ4262971.1"/>
    <property type="molecule type" value="Genomic_DNA"/>
</dbReference>
<dbReference type="InterPro" id="IPR011990">
    <property type="entry name" value="TPR-like_helical_dom_sf"/>
</dbReference>
<dbReference type="Pfam" id="PF00931">
    <property type="entry name" value="NB-ARC"/>
    <property type="match status" value="1"/>
</dbReference>
<dbReference type="PRINTS" id="PR00364">
    <property type="entry name" value="DISEASERSIST"/>
</dbReference>
<protein>
    <recommendedName>
        <fullName evidence="2">NB-ARC domain-containing protein</fullName>
    </recommendedName>
</protein>
<dbReference type="PANTHER" id="PTHR46082">
    <property type="entry name" value="ATP/GTP-BINDING PROTEIN-RELATED"/>
    <property type="match status" value="1"/>
</dbReference>
<dbReference type="GO" id="GO:0003824">
    <property type="term" value="F:catalytic activity"/>
    <property type="evidence" value="ECO:0007669"/>
    <property type="project" value="InterPro"/>
</dbReference>
<accession>A0A9W8VEZ2</accession>
<comment type="caution">
    <text evidence="3">The sequence shown here is derived from an EMBL/GenBank/DDBJ whole genome shotgun (WGS) entry which is preliminary data.</text>
</comment>
<keyword evidence="4" id="KW-1185">Reference proteome</keyword>
<name>A0A9W8VEZ2_9HYPO</name>
<dbReference type="GO" id="GO:0009116">
    <property type="term" value="P:nucleoside metabolic process"/>
    <property type="evidence" value="ECO:0007669"/>
    <property type="project" value="InterPro"/>
</dbReference>
<proteinExistence type="predicted"/>
<dbReference type="Gene3D" id="1.25.40.10">
    <property type="entry name" value="Tetratricopeptide repeat domain"/>
    <property type="match status" value="1"/>
</dbReference>
<dbReference type="Gene3D" id="3.40.50.300">
    <property type="entry name" value="P-loop containing nucleotide triphosphate hydrolases"/>
    <property type="match status" value="1"/>
</dbReference>
<dbReference type="Gene3D" id="3.40.50.1580">
    <property type="entry name" value="Nucleoside phosphorylase domain"/>
    <property type="match status" value="1"/>
</dbReference>
<dbReference type="SUPFAM" id="SSF52540">
    <property type="entry name" value="P-loop containing nucleoside triphosphate hydrolases"/>
    <property type="match status" value="1"/>
</dbReference>
<evidence type="ECO:0000256" key="1">
    <source>
        <dbReference type="SAM" id="MobiDB-lite"/>
    </source>
</evidence>
<dbReference type="InterPro" id="IPR027417">
    <property type="entry name" value="P-loop_NTPase"/>
</dbReference>
<feature type="domain" description="NB-ARC" evidence="2">
    <location>
        <begin position="341"/>
        <end position="481"/>
    </location>
</feature>
<sequence>MEELNPSLYTIAWIAPLEIEAQAALHMLDHRHNGRFPTSRGDDYVFRAGDINGHNIVVATLPAGQEYGTGSAAALASQIKKFFPNLWFGLLVGVAAGLPNLNKTPPIDIRLGDVIVGLPEGESAGLIAYDLGKETADGFQLLRFGRVLANTETVVRSAIGNIKVMAPYDSDVFLPFYETIKDKEHSKGTFTDPGQENDALYDVNNDSIETLVPRPKRDASRRTRVWYGPIGSGDKLTKNARKRNELRDRFGVIGLEMEAAGTMNRIPVGVIRGVCDYADEHKNKEWQPYAAAMAAAYAKAILHELGPGKAVSKQGNITPARHGTILCDLPPSTDRFFGRDKELSEMRTYLETSNQRKGVVLCGISGSGKTQLAREYVAQRGDQFSAVLWIDAGSEENIEQSMSSCASRICEGNPGFQKRRESTPPYQFIFEWLRTNSEKRWLVVVDNANDTIPNKRLLGPFHEMKHGALCVTSTQQVTARALRMKEMSVQRLDLLASQSLVLWRAYESDQDQTEEARDAARRVAKLLDGYPLALELAGSLHQRGITSLDEFSEIFAEEYPALAQFEIDSGAWSWTKAGASDSLFGILDTLYESLIARTPELAHLLTLCSIYGPQEIPISLLQGLELYDMNNTSGISNASKKLQSLVHSKVKLNKAIDELAKVFLVTKKQATDRSILGFSLHASICHWRFATMEDRDIWIIQAAYNLSRHISSGNATNDKYRFFNMFNRCLDAIWKHMEPCNIDPIHGEFASPYFTICSCGADMYLSMGKPYIAKKLFTAAIDYGRSSQASQISDHVILRLLNGLAECYEKMKQFEPAEEALLSATDMAERTLGHMDDLTGGERSNSRRTGKSQTGTGCKYRRKATSGEQLVFESSYNKLFN</sequence>
<dbReference type="InterPro" id="IPR002182">
    <property type="entry name" value="NB-ARC"/>
</dbReference>
<dbReference type="Proteomes" id="UP001152049">
    <property type="component" value="Unassembled WGS sequence"/>
</dbReference>
<dbReference type="SUPFAM" id="SSF53167">
    <property type="entry name" value="Purine and uridine phosphorylases"/>
    <property type="match status" value="1"/>
</dbReference>
<dbReference type="GO" id="GO:0043531">
    <property type="term" value="F:ADP binding"/>
    <property type="evidence" value="ECO:0007669"/>
    <property type="project" value="InterPro"/>
</dbReference>